<dbReference type="GO" id="GO:0006313">
    <property type="term" value="P:DNA transposition"/>
    <property type="evidence" value="ECO:0007669"/>
    <property type="project" value="InterPro"/>
</dbReference>
<evidence type="ECO:0000313" key="4">
    <source>
        <dbReference type="EMBL" id="VFK62162.1"/>
    </source>
</evidence>
<evidence type="ECO:0000313" key="3">
    <source>
        <dbReference type="EMBL" id="VFK58217.1"/>
    </source>
</evidence>
<evidence type="ECO:0000259" key="1">
    <source>
        <dbReference type="Pfam" id="PF02371"/>
    </source>
</evidence>
<dbReference type="AlphaFoldDB" id="A0A450ZWT1"/>
<proteinExistence type="predicted"/>
<protein>
    <submittedName>
        <fullName evidence="3">Transposase IS116/IS110/IS902 family protein</fullName>
    </submittedName>
</protein>
<evidence type="ECO:0000313" key="2">
    <source>
        <dbReference type="EMBL" id="VFK56004.1"/>
    </source>
</evidence>
<name>A0A450ZWT1_9GAMM</name>
<dbReference type="GO" id="GO:0004803">
    <property type="term" value="F:transposase activity"/>
    <property type="evidence" value="ECO:0007669"/>
    <property type="project" value="InterPro"/>
</dbReference>
<sequence length="137" mass="15503">MISEILNYIEDLEKHIAVFARQLLIRLEPYKAILRLLQTIPGIDQMGAAMLLAEIGDGRLSAWQKNSLSGLVCVLAAMSQRESESSTKGNPYVRRILCKTANAVSRTRCALREKFKSLLLSTREARDWCISRTEYSQ</sequence>
<dbReference type="InterPro" id="IPR003346">
    <property type="entry name" value="Transposase_20"/>
</dbReference>
<dbReference type="EMBL" id="CAADFY010000078">
    <property type="protein sequence ID" value="VFK56004.1"/>
    <property type="molecule type" value="Genomic_DNA"/>
</dbReference>
<organism evidence="3">
    <name type="scientific">Candidatus Kentrum sp. TUN</name>
    <dbReference type="NCBI Taxonomy" id="2126343"/>
    <lineage>
        <taxon>Bacteria</taxon>
        <taxon>Pseudomonadati</taxon>
        <taxon>Pseudomonadota</taxon>
        <taxon>Gammaproteobacteria</taxon>
        <taxon>Candidatus Kentrum</taxon>
    </lineage>
</organism>
<reference evidence="3" key="1">
    <citation type="submission" date="2019-02" db="EMBL/GenBank/DDBJ databases">
        <authorList>
            <person name="Gruber-Vodicka R. H."/>
            <person name="Seah K. B. B."/>
        </authorList>
    </citation>
    <scope>NUCLEOTIDE SEQUENCE</scope>
    <source>
        <strain evidence="3">BECK_BY1</strain>
        <strain evidence="4">BECK_BY2</strain>
        <strain evidence="2">BECK_BY3</strain>
    </source>
</reference>
<dbReference type="GO" id="GO:0003677">
    <property type="term" value="F:DNA binding"/>
    <property type="evidence" value="ECO:0007669"/>
    <property type="project" value="InterPro"/>
</dbReference>
<accession>A0A450ZWT1</accession>
<dbReference type="EMBL" id="CAADFV010000075">
    <property type="protein sequence ID" value="VFK62162.1"/>
    <property type="molecule type" value="Genomic_DNA"/>
</dbReference>
<dbReference type="EMBL" id="CAADFX010000078">
    <property type="protein sequence ID" value="VFK58217.1"/>
    <property type="molecule type" value="Genomic_DNA"/>
</dbReference>
<feature type="domain" description="Transposase IS116/IS110/IS902 C-terminal" evidence="1">
    <location>
        <begin position="35"/>
        <end position="113"/>
    </location>
</feature>
<dbReference type="Pfam" id="PF02371">
    <property type="entry name" value="Transposase_20"/>
    <property type="match status" value="1"/>
</dbReference>
<gene>
    <name evidence="3" type="ORF">BECKTUN1418D_GA0071000_10787</name>
    <name evidence="4" type="ORF">BECKTUN1418E_GA0071001_107510</name>
    <name evidence="2" type="ORF">BECKTUN1418F_GA0071002_107810</name>
</gene>